<proteinExistence type="predicted"/>
<protein>
    <submittedName>
        <fullName evidence="1">Substrate-binding domain-containing protein</fullName>
    </submittedName>
</protein>
<sequence>MLGLAACGKQAPASSGSAADGSGAAGASATGLRGSSDENYYMCVFVSGVEYWFPVYAGMKDACKQLGVNCYYEGTTEYDAQKQVDSFESILAKNPKGILLSPITAEAFNEPINRAIDQGVTVVTYASDSPDSKRPAYVTSDNIKEGTAAARAVAEDMGGKGSVMVLRNPGQTNHDIRCDAFIKTIEKEYPGIKVVADIATKQDSQAGYDAVMSTYQKYPDLGGVFSPESVSITGAATAAKELGGTIRCMCCDTSDTLLDMLKAGDLFGIITPDQYMQGYLGMMSLFIAAHPENVNPINERKALGQNIMDISIDNGLTVVTAETADFYYTADYAKKIGYASIEDMLSPYTVD</sequence>
<keyword evidence="2" id="KW-1185">Reference proteome</keyword>
<accession>A0ACD1AH52</accession>
<organism evidence="1 2">
    <name type="scientific">Anoxybacterium hadale</name>
    <dbReference type="NCBI Taxonomy" id="3408580"/>
    <lineage>
        <taxon>Bacteria</taxon>
        <taxon>Bacillati</taxon>
        <taxon>Bacillota</taxon>
        <taxon>Clostridia</taxon>
        <taxon>Peptostreptococcales</taxon>
        <taxon>Anaerovoracaceae</taxon>
        <taxon>Anoxybacterium</taxon>
    </lineage>
</organism>
<evidence type="ECO:0000313" key="1">
    <source>
        <dbReference type="EMBL" id="QOX65852.1"/>
    </source>
</evidence>
<evidence type="ECO:0000313" key="2">
    <source>
        <dbReference type="Proteomes" id="UP000594014"/>
    </source>
</evidence>
<dbReference type="Proteomes" id="UP000594014">
    <property type="component" value="Chromosome"/>
</dbReference>
<reference evidence="1" key="1">
    <citation type="submission" date="2019-08" db="EMBL/GenBank/DDBJ databases">
        <title>Genome sequence of Clostridiales bacterium MT110.</title>
        <authorList>
            <person name="Cao J."/>
        </authorList>
    </citation>
    <scope>NUCLEOTIDE SEQUENCE</scope>
    <source>
        <strain evidence="1">MT110</strain>
    </source>
</reference>
<name>A0ACD1AH52_9FIRM</name>
<gene>
    <name evidence="1" type="ORF">FRZ06_05725</name>
</gene>
<dbReference type="EMBL" id="CP042469">
    <property type="protein sequence ID" value="QOX65852.1"/>
    <property type="molecule type" value="Genomic_DNA"/>
</dbReference>